<feature type="chain" id="PRO_5043428178" description="Bulb-type lectin domain-containing protein" evidence="4">
    <location>
        <begin position="24"/>
        <end position="163"/>
    </location>
</feature>
<dbReference type="PANTHER" id="PTHR32444:SF128">
    <property type="entry name" value="CURCULIN-LIKE (MANNOSE-BINDING) LECTIN FAMILY PROTEIN"/>
    <property type="match status" value="1"/>
</dbReference>
<dbReference type="InterPro" id="IPR036426">
    <property type="entry name" value="Bulb-type_lectin_dom_sf"/>
</dbReference>
<feature type="domain" description="Bulb-type lectin" evidence="5">
    <location>
        <begin position="24"/>
        <end position="152"/>
    </location>
</feature>
<keyword evidence="7" id="KW-1185">Reference proteome</keyword>
<evidence type="ECO:0000256" key="2">
    <source>
        <dbReference type="ARBA" id="ARBA00023157"/>
    </source>
</evidence>
<comment type="caution">
    <text evidence="6">The sequence shown here is derived from an EMBL/GenBank/DDBJ whole genome shotgun (WGS) entry which is preliminary data.</text>
</comment>
<evidence type="ECO:0000259" key="5">
    <source>
        <dbReference type="PROSITE" id="PS50927"/>
    </source>
</evidence>
<gene>
    <name evidence="6" type="ORF">SLEP1_g58438</name>
</gene>
<evidence type="ECO:0000256" key="1">
    <source>
        <dbReference type="ARBA" id="ARBA00022729"/>
    </source>
</evidence>
<dbReference type="EMBL" id="BPVZ01000545">
    <property type="protein sequence ID" value="GKV51814.1"/>
    <property type="molecule type" value="Genomic_DNA"/>
</dbReference>
<dbReference type="SMART" id="SM00108">
    <property type="entry name" value="B_lectin"/>
    <property type="match status" value="1"/>
</dbReference>
<evidence type="ECO:0000256" key="4">
    <source>
        <dbReference type="SAM" id="SignalP"/>
    </source>
</evidence>
<organism evidence="6 7">
    <name type="scientific">Rubroshorea leprosula</name>
    <dbReference type="NCBI Taxonomy" id="152421"/>
    <lineage>
        <taxon>Eukaryota</taxon>
        <taxon>Viridiplantae</taxon>
        <taxon>Streptophyta</taxon>
        <taxon>Embryophyta</taxon>
        <taxon>Tracheophyta</taxon>
        <taxon>Spermatophyta</taxon>
        <taxon>Magnoliopsida</taxon>
        <taxon>eudicotyledons</taxon>
        <taxon>Gunneridae</taxon>
        <taxon>Pentapetalae</taxon>
        <taxon>rosids</taxon>
        <taxon>malvids</taxon>
        <taxon>Malvales</taxon>
        <taxon>Dipterocarpaceae</taxon>
        <taxon>Rubroshorea</taxon>
    </lineage>
</organism>
<dbReference type="SUPFAM" id="SSF51110">
    <property type="entry name" value="alpha-D-mannose-specific plant lectins"/>
    <property type="match status" value="1"/>
</dbReference>
<dbReference type="Pfam" id="PF01453">
    <property type="entry name" value="B_lectin"/>
    <property type="match status" value="1"/>
</dbReference>
<dbReference type="PROSITE" id="PS50927">
    <property type="entry name" value="BULB_LECTIN"/>
    <property type="match status" value="1"/>
</dbReference>
<dbReference type="Gene3D" id="2.90.10.10">
    <property type="entry name" value="Bulb-type lectin domain"/>
    <property type="match status" value="1"/>
</dbReference>
<dbReference type="Proteomes" id="UP001054252">
    <property type="component" value="Unassembled WGS sequence"/>
</dbReference>
<dbReference type="InterPro" id="IPR001480">
    <property type="entry name" value="Bulb-type_lectin_dom"/>
</dbReference>
<keyword evidence="1 4" id="KW-0732">Signal</keyword>
<accession>A0AAV5MQC1</accession>
<feature type="signal peptide" evidence="4">
    <location>
        <begin position="1"/>
        <end position="23"/>
    </location>
</feature>
<name>A0AAV5MQC1_9ROSI</name>
<evidence type="ECO:0000313" key="6">
    <source>
        <dbReference type="EMBL" id="GKV51814.1"/>
    </source>
</evidence>
<dbReference type="AlphaFoldDB" id="A0AAV5MQC1"/>
<sequence length="163" mass="18360">MDGRGRSLVLLCLSRLLIPACSTTNTLEQGKQLRYGELLNSSNGRFSLGFFRFSKDSDKSFLGIWYNDHSSNYEVNGVQDPVWIANRNNPIFNSSGILSINHNGCLQILSGEREFIALYPTRPPIQAHATLRDDGNFVLQQLNSDGSVKGDLWQSFDHHETRI</sequence>
<reference evidence="6 7" key="1">
    <citation type="journal article" date="2021" name="Commun. Biol.">
        <title>The genome of Shorea leprosula (Dipterocarpaceae) highlights the ecological relevance of drought in aseasonal tropical rainforests.</title>
        <authorList>
            <person name="Ng K.K.S."/>
            <person name="Kobayashi M.J."/>
            <person name="Fawcett J.A."/>
            <person name="Hatakeyama M."/>
            <person name="Paape T."/>
            <person name="Ng C.H."/>
            <person name="Ang C.C."/>
            <person name="Tnah L.H."/>
            <person name="Lee C.T."/>
            <person name="Nishiyama T."/>
            <person name="Sese J."/>
            <person name="O'Brien M.J."/>
            <person name="Copetti D."/>
            <person name="Mohd Noor M.I."/>
            <person name="Ong R.C."/>
            <person name="Putra M."/>
            <person name="Sireger I.Z."/>
            <person name="Indrioko S."/>
            <person name="Kosugi Y."/>
            <person name="Izuno A."/>
            <person name="Isagi Y."/>
            <person name="Lee S.L."/>
            <person name="Shimizu K.K."/>
        </authorList>
    </citation>
    <scope>NUCLEOTIDE SEQUENCE [LARGE SCALE GENOMIC DNA]</scope>
    <source>
        <strain evidence="6">214</strain>
    </source>
</reference>
<keyword evidence="2" id="KW-1015">Disulfide bond</keyword>
<evidence type="ECO:0000256" key="3">
    <source>
        <dbReference type="ARBA" id="ARBA00023180"/>
    </source>
</evidence>
<proteinExistence type="predicted"/>
<keyword evidence="3" id="KW-0325">Glycoprotein</keyword>
<evidence type="ECO:0000313" key="7">
    <source>
        <dbReference type="Proteomes" id="UP001054252"/>
    </source>
</evidence>
<dbReference type="PANTHER" id="PTHR32444">
    <property type="entry name" value="BULB-TYPE LECTIN DOMAIN-CONTAINING PROTEIN"/>
    <property type="match status" value="1"/>
</dbReference>
<protein>
    <recommendedName>
        <fullName evidence="5">Bulb-type lectin domain-containing protein</fullName>
    </recommendedName>
</protein>